<accession>A0A8H1LB67</accession>
<comment type="caution">
    <text evidence="3">The sequence shown here is derived from an EMBL/GenBank/DDBJ whole genome shotgun (WGS) entry which is preliminary data.</text>
</comment>
<dbReference type="GeneID" id="75180574"/>
<proteinExistence type="predicted"/>
<gene>
    <name evidence="3" type="ORF">D8771_22830</name>
</gene>
<feature type="signal peptide" evidence="2">
    <location>
        <begin position="1"/>
        <end position="30"/>
    </location>
</feature>
<dbReference type="RefSeq" id="WP_135567342.1">
    <property type="nucleotide sequence ID" value="NZ_CP103060.1"/>
</dbReference>
<dbReference type="EMBL" id="RCIY01000069">
    <property type="protein sequence ID" value="TGG80610.1"/>
    <property type="molecule type" value="Genomic_DNA"/>
</dbReference>
<dbReference type="Proteomes" id="UP000298111">
    <property type="component" value="Unassembled WGS sequence"/>
</dbReference>
<evidence type="ECO:0008006" key="5">
    <source>
        <dbReference type="Google" id="ProtNLM"/>
    </source>
</evidence>
<organism evidence="3 4">
    <name type="scientific">Streptomyces albus</name>
    <dbReference type="NCBI Taxonomy" id="1888"/>
    <lineage>
        <taxon>Bacteria</taxon>
        <taxon>Bacillati</taxon>
        <taxon>Actinomycetota</taxon>
        <taxon>Actinomycetes</taxon>
        <taxon>Kitasatosporales</taxon>
        <taxon>Streptomycetaceae</taxon>
        <taxon>Streptomyces</taxon>
    </lineage>
</organism>
<dbReference type="PROSITE" id="PS51257">
    <property type="entry name" value="PROKAR_LIPOPROTEIN"/>
    <property type="match status" value="1"/>
</dbReference>
<dbReference type="AlphaFoldDB" id="A0A8H1LB67"/>
<feature type="chain" id="PRO_5039104355" description="Adhesin domain-containing protein" evidence="2">
    <location>
        <begin position="31"/>
        <end position="245"/>
    </location>
</feature>
<evidence type="ECO:0000313" key="4">
    <source>
        <dbReference type="Proteomes" id="UP000298111"/>
    </source>
</evidence>
<evidence type="ECO:0000256" key="2">
    <source>
        <dbReference type="SAM" id="SignalP"/>
    </source>
</evidence>
<feature type="region of interest" description="Disordered" evidence="1">
    <location>
        <begin position="211"/>
        <end position="245"/>
    </location>
</feature>
<evidence type="ECO:0000313" key="3">
    <source>
        <dbReference type="EMBL" id="TGG80610.1"/>
    </source>
</evidence>
<sequence>MNDRSPSSVLPRTRPAVGAALAAVTALTMAGCSLTGGETHSGSRSYTAGGDDARVTALDIDSHGGSITVKAAGPGRRTVGVTEDRIWDATRPRTTHSLRAGTLRLTADDCGGNGDRCQVDYTVTVPASLPVHLTTGGGDIVVNGTSGPVVADTGGGGIRMPGSRVREVKARTGGGSMSGTFLAVPDAVRFESGGGNVTVRLPEGTYAVDASTDGGRRSVQVPTDSSAGHRITAHSAGGNVSVLGP</sequence>
<keyword evidence="2" id="KW-0732">Signal</keyword>
<name>A0A8H1LB67_9ACTN</name>
<protein>
    <recommendedName>
        <fullName evidence="5">Adhesin domain-containing protein</fullName>
    </recommendedName>
</protein>
<reference evidence="3 4" key="1">
    <citation type="submission" date="2018-10" db="EMBL/GenBank/DDBJ databases">
        <title>Isolation of pseudouridimycin from Streptomyces albus DSM 40763.</title>
        <authorList>
            <person name="Rosenqvist P."/>
            <person name="Metsae-Ketelae M."/>
            <person name="Virta P."/>
        </authorList>
    </citation>
    <scope>NUCLEOTIDE SEQUENCE [LARGE SCALE GENOMIC DNA]</scope>
    <source>
        <strain evidence="3 4">DSM 40763</strain>
    </source>
</reference>
<evidence type="ECO:0000256" key="1">
    <source>
        <dbReference type="SAM" id="MobiDB-lite"/>
    </source>
</evidence>